<feature type="compositionally biased region" description="Pro residues" evidence="1">
    <location>
        <begin position="165"/>
        <end position="179"/>
    </location>
</feature>
<dbReference type="WBParaSite" id="maker-unitig_25079-snap-gene-0.1-mRNA-1">
    <property type="protein sequence ID" value="maker-unitig_25079-snap-gene-0.1-mRNA-1"/>
    <property type="gene ID" value="maker-unitig_25079-snap-gene-0.1"/>
</dbReference>
<accession>A0A1I8F8V9</accession>
<name>A0A1I8F8V9_9PLAT</name>
<dbReference type="AlphaFoldDB" id="A0A1I8F8V9"/>
<keyword evidence="2" id="KW-1185">Reference proteome</keyword>
<evidence type="ECO:0000313" key="3">
    <source>
        <dbReference type="WBParaSite" id="maker-unitig_25079-snap-gene-0.1-mRNA-1"/>
    </source>
</evidence>
<proteinExistence type="predicted"/>
<protein>
    <submittedName>
        <fullName evidence="3">Uncharacterized protein</fullName>
    </submittedName>
</protein>
<dbReference type="Proteomes" id="UP000095280">
    <property type="component" value="Unplaced"/>
</dbReference>
<feature type="region of interest" description="Disordered" evidence="1">
    <location>
        <begin position="237"/>
        <end position="273"/>
    </location>
</feature>
<evidence type="ECO:0000313" key="2">
    <source>
        <dbReference type="Proteomes" id="UP000095280"/>
    </source>
</evidence>
<sequence>LRSLENGNTAIFENVTNFEWRLSGAWRTVSGRRRYVPPSADYFSDDETASHRRWQPPPALRTALDLVVWGEASGAGGAVAERSAQPLLAGVGGCVASGRRRALLSYYPSPSKSVTRRNTESDGPRRCSLCLAHSSSQSIRPALNGARWLATAADIRHFTASAKQQPPPPSTFRRPPQPPLMLRPMSSMSLVRIRVSIFKSRFAAANPINNASANYVGPARTTHIDVIIDALMEDPAGENDNEERCPNWRRRSTAGKAAPPQPHRGTRCTRLCRTPTATSGEAEVESEPSRRGLFPVSFVHFLT</sequence>
<evidence type="ECO:0000256" key="1">
    <source>
        <dbReference type="SAM" id="MobiDB-lite"/>
    </source>
</evidence>
<organism evidence="2 3">
    <name type="scientific">Macrostomum lignano</name>
    <dbReference type="NCBI Taxonomy" id="282301"/>
    <lineage>
        <taxon>Eukaryota</taxon>
        <taxon>Metazoa</taxon>
        <taxon>Spiralia</taxon>
        <taxon>Lophotrochozoa</taxon>
        <taxon>Platyhelminthes</taxon>
        <taxon>Rhabditophora</taxon>
        <taxon>Macrostomorpha</taxon>
        <taxon>Macrostomida</taxon>
        <taxon>Macrostomidae</taxon>
        <taxon>Macrostomum</taxon>
    </lineage>
</organism>
<feature type="region of interest" description="Disordered" evidence="1">
    <location>
        <begin position="159"/>
        <end position="179"/>
    </location>
</feature>
<reference evidence="3" key="1">
    <citation type="submission" date="2016-11" db="UniProtKB">
        <authorList>
            <consortium name="WormBaseParasite"/>
        </authorList>
    </citation>
    <scope>IDENTIFICATION</scope>
</reference>